<protein>
    <submittedName>
        <fullName evidence="10">DNA-binding response regulator</fullName>
    </submittedName>
</protein>
<evidence type="ECO:0000256" key="6">
    <source>
        <dbReference type="PROSITE-ProRule" id="PRU00169"/>
    </source>
</evidence>
<evidence type="ECO:0000259" key="8">
    <source>
        <dbReference type="PROSITE" id="PS50110"/>
    </source>
</evidence>
<dbReference type="FunFam" id="3.40.50.2300:FF:000002">
    <property type="entry name" value="DNA-binding response regulator PhoP"/>
    <property type="match status" value="1"/>
</dbReference>
<evidence type="ECO:0000313" key="10">
    <source>
        <dbReference type="EMBL" id="OSI14035.1"/>
    </source>
</evidence>
<dbReference type="GO" id="GO:0000156">
    <property type="term" value="F:phosphorelay response regulator activity"/>
    <property type="evidence" value="ECO:0007669"/>
    <property type="project" value="TreeGrafter"/>
</dbReference>
<dbReference type="AlphaFoldDB" id="A0A1X3D2N6"/>
<dbReference type="OrthoDB" id="9802426at2"/>
<dbReference type="InterPro" id="IPR001867">
    <property type="entry name" value="OmpR/PhoB-type_DNA-bd"/>
</dbReference>
<dbReference type="SUPFAM" id="SSF52172">
    <property type="entry name" value="CheY-like"/>
    <property type="match status" value="1"/>
</dbReference>
<dbReference type="InterPro" id="IPR036388">
    <property type="entry name" value="WH-like_DNA-bd_sf"/>
</dbReference>
<evidence type="ECO:0000256" key="1">
    <source>
        <dbReference type="ARBA" id="ARBA00022553"/>
    </source>
</evidence>
<dbReference type="PROSITE" id="PS51755">
    <property type="entry name" value="OMPR_PHOB"/>
    <property type="match status" value="1"/>
</dbReference>
<evidence type="ECO:0000259" key="9">
    <source>
        <dbReference type="PROSITE" id="PS51755"/>
    </source>
</evidence>
<dbReference type="InterPro" id="IPR016032">
    <property type="entry name" value="Sig_transdc_resp-reg_C-effctor"/>
</dbReference>
<dbReference type="PANTHER" id="PTHR48111:SF67">
    <property type="entry name" value="TRANSCRIPTIONAL REGULATORY PROTEIN TCTD"/>
    <property type="match status" value="1"/>
</dbReference>
<feature type="DNA-binding region" description="OmpR/PhoB-type" evidence="7">
    <location>
        <begin position="122"/>
        <end position="220"/>
    </location>
</feature>
<evidence type="ECO:0000256" key="5">
    <source>
        <dbReference type="ARBA" id="ARBA00023163"/>
    </source>
</evidence>
<dbReference type="SMART" id="SM00862">
    <property type="entry name" value="Trans_reg_C"/>
    <property type="match status" value="1"/>
</dbReference>
<dbReference type="InterPro" id="IPR001789">
    <property type="entry name" value="Sig_transdc_resp-reg_receiver"/>
</dbReference>
<evidence type="ECO:0000313" key="11">
    <source>
        <dbReference type="Proteomes" id="UP000193118"/>
    </source>
</evidence>
<organism evidence="10 11">
    <name type="scientific">Neisseria dentiae</name>
    <dbReference type="NCBI Taxonomy" id="194197"/>
    <lineage>
        <taxon>Bacteria</taxon>
        <taxon>Pseudomonadati</taxon>
        <taxon>Pseudomonadota</taxon>
        <taxon>Betaproteobacteria</taxon>
        <taxon>Neisseriales</taxon>
        <taxon>Neisseriaceae</taxon>
        <taxon>Neisseria</taxon>
    </lineage>
</organism>
<name>A0A1X3D2N6_9NEIS</name>
<keyword evidence="2" id="KW-0902">Two-component regulatory system</keyword>
<dbReference type="GO" id="GO:0032993">
    <property type="term" value="C:protein-DNA complex"/>
    <property type="evidence" value="ECO:0007669"/>
    <property type="project" value="TreeGrafter"/>
</dbReference>
<dbReference type="InterPro" id="IPR039420">
    <property type="entry name" value="WalR-like"/>
</dbReference>
<keyword evidence="11" id="KW-1185">Reference proteome</keyword>
<dbReference type="GO" id="GO:0000976">
    <property type="term" value="F:transcription cis-regulatory region binding"/>
    <property type="evidence" value="ECO:0007669"/>
    <property type="project" value="TreeGrafter"/>
</dbReference>
<dbReference type="CDD" id="cd00383">
    <property type="entry name" value="trans_reg_C"/>
    <property type="match status" value="1"/>
</dbReference>
<keyword evidence="5" id="KW-0804">Transcription</keyword>
<reference evidence="11" key="1">
    <citation type="submission" date="2017-01" db="EMBL/GenBank/DDBJ databases">
        <authorList>
            <person name="Wolfgang W.J."/>
            <person name="Cole J."/>
            <person name="Wroblewski D."/>
            <person name="Mcginnis J."/>
            <person name="Musser K.A."/>
        </authorList>
    </citation>
    <scope>NUCLEOTIDE SEQUENCE [LARGE SCALE GENOMIC DNA]</scope>
    <source>
        <strain evidence="11">DSM 19151</strain>
    </source>
</reference>
<dbReference type="InterPro" id="IPR011006">
    <property type="entry name" value="CheY-like_superfamily"/>
</dbReference>
<accession>A0A1X3D2N6</accession>
<evidence type="ECO:0000256" key="2">
    <source>
        <dbReference type="ARBA" id="ARBA00023012"/>
    </source>
</evidence>
<gene>
    <name evidence="10" type="ORF">BWD09_11530</name>
</gene>
<evidence type="ECO:0000256" key="3">
    <source>
        <dbReference type="ARBA" id="ARBA00023015"/>
    </source>
</evidence>
<feature type="domain" description="OmpR/PhoB-type" evidence="9">
    <location>
        <begin position="122"/>
        <end position="220"/>
    </location>
</feature>
<dbReference type="GO" id="GO:0006355">
    <property type="term" value="P:regulation of DNA-templated transcription"/>
    <property type="evidence" value="ECO:0007669"/>
    <property type="project" value="InterPro"/>
</dbReference>
<dbReference type="RefSeq" id="WP_085366946.1">
    <property type="nucleotide sequence ID" value="NZ_CAUJPZ010000018.1"/>
</dbReference>
<dbReference type="GO" id="GO:0005829">
    <property type="term" value="C:cytosol"/>
    <property type="evidence" value="ECO:0007669"/>
    <property type="project" value="TreeGrafter"/>
</dbReference>
<dbReference type="EMBL" id="MTBO01000045">
    <property type="protein sequence ID" value="OSI14035.1"/>
    <property type="molecule type" value="Genomic_DNA"/>
</dbReference>
<dbReference type="Gene3D" id="6.10.250.690">
    <property type="match status" value="1"/>
</dbReference>
<dbReference type="SMART" id="SM00448">
    <property type="entry name" value="REC"/>
    <property type="match status" value="1"/>
</dbReference>
<evidence type="ECO:0000256" key="4">
    <source>
        <dbReference type="ARBA" id="ARBA00023125"/>
    </source>
</evidence>
<dbReference type="SUPFAM" id="SSF46894">
    <property type="entry name" value="C-terminal effector domain of the bipartite response regulators"/>
    <property type="match status" value="1"/>
</dbReference>
<proteinExistence type="predicted"/>
<feature type="domain" description="Response regulatory" evidence="8">
    <location>
        <begin position="2"/>
        <end position="116"/>
    </location>
</feature>
<dbReference type="CDD" id="cd17624">
    <property type="entry name" value="REC_OmpR_PmrA-like"/>
    <property type="match status" value="1"/>
</dbReference>
<keyword evidence="1 6" id="KW-0597">Phosphoprotein</keyword>
<comment type="caution">
    <text evidence="10">The sequence shown here is derived from an EMBL/GenBank/DDBJ whole genome shotgun (WGS) entry which is preliminary data.</text>
</comment>
<dbReference type="Pfam" id="PF00072">
    <property type="entry name" value="Response_reg"/>
    <property type="match status" value="1"/>
</dbReference>
<sequence>MRILLVEDDNMIGRAVEGSLKDSRYTVDWVRDGKTAVDTLAAQPYDAVLLDLGLPYKDGLQVLQDIRSRGLTLPVLILTARDDITSRLQGLDNGADDYIIKPFEMSEVLARIRAVMRRTGGSAVNTLDNGVLTLDPATYYAKRHDSGENVPLSNREFAILHALMLHPGTILSRSDLEDKVYAWGEEPESNAIDYLIHALRKKLGHDSIKNVRGVGWLVSKKSEN</sequence>
<evidence type="ECO:0000256" key="7">
    <source>
        <dbReference type="PROSITE-ProRule" id="PRU01091"/>
    </source>
</evidence>
<dbReference type="Gene3D" id="1.10.10.10">
    <property type="entry name" value="Winged helix-like DNA-binding domain superfamily/Winged helix DNA-binding domain"/>
    <property type="match status" value="1"/>
</dbReference>
<dbReference type="Pfam" id="PF00486">
    <property type="entry name" value="Trans_reg_C"/>
    <property type="match status" value="1"/>
</dbReference>
<dbReference type="STRING" id="194197.BWD09_11530"/>
<feature type="modified residue" description="4-aspartylphosphate" evidence="6">
    <location>
        <position position="51"/>
    </location>
</feature>
<keyword evidence="4 7" id="KW-0238">DNA-binding</keyword>
<dbReference type="GeneID" id="94581628"/>
<keyword evidence="3" id="KW-0805">Transcription regulation</keyword>
<dbReference type="PROSITE" id="PS50110">
    <property type="entry name" value="RESPONSE_REGULATORY"/>
    <property type="match status" value="1"/>
</dbReference>
<dbReference type="Gene3D" id="3.40.50.2300">
    <property type="match status" value="1"/>
</dbReference>
<dbReference type="PANTHER" id="PTHR48111">
    <property type="entry name" value="REGULATOR OF RPOS"/>
    <property type="match status" value="1"/>
</dbReference>
<dbReference type="Proteomes" id="UP000193118">
    <property type="component" value="Unassembled WGS sequence"/>
</dbReference>